<comment type="caution">
    <text evidence="1">The sequence shown here is derived from an EMBL/GenBank/DDBJ whole genome shotgun (WGS) entry which is preliminary data.</text>
</comment>
<dbReference type="EMBL" id="JAUCMX010000016">
    <property type="protein sequence ID" value="KAK3520691.1"/>
    <property type="molecule type" value="Genomic_DNA"/>
</dbReference>
<keyword evidence="2" id="KW-1185">Reference proteome</keyword>
<gene>
    <name evidence="1" type="ORF">QTP70_030556</name>
</gene>
<dbReference type="AlphaFoldDB" id="A0AAE0QIF8"/>
<organism evidence="1 2">
    <name type="scientific">Hemibagrus guttatus</name>
    <dbReference type="NCBI Taxonomy" id="175788"/>
    <lineage>
        <taxon>Eukaryota</taxon>
        <taxon>Metazoa</taxon>
        <taxon>Chordata</taxon>
        <taxon>Craniata</taxon>
        <taxon>Vertebrata</taxon>
        <taxon>Euteleostomi</taxon>
        <taxon>Actinopterygii</taxon>
        <taxon>Neopterygii</taxon>
        <taxon>Teleostei</taxon>
        <taxon>Ostariophysi</taxon>
        <taxon>Siluriformes</taxon>
        <taxon>Bagridae</taxon>
        <taxon>Hemibagrus</taxon>
    </lineage>
</organism>
<name>A0AAE0QIF8_9TELE</name>
<accession>A0AAE0QIF8</accession>
<dbReference type="PANTHER" id="PTHR47510">
    <property type="entry name" value="REVERSE TRANSCRIPTASE DOMAIN-CONTAINING PROTEIN"/>
    <property type="match status" value="1"/>
</dbReference>
<evidence type="ECO:0000313" key="1">
    <source>
        <dbReference type="EMBL" id="KAK3520691.1"/>
    </source>
</evidence>
<reference evidence="1" key="1">
    <citation type="submission" date="2023-06" db="EMBL/GenBank/DDBJ databases">
        <title>Male Hemibagrus guttatus genome.</title>
        <authorList>
            <person name="Bian C."/>
        </authorList>
    </citation>
    <scope>NUCLEOTIDE SEQUENCE</scope>
    <source>
        <strain evidence="1">Male_cb2023</strain>
        <tissue evidence="1">Muscle</tissue>
    </source>
</reference>
<proteinExistence type="predicted"/>
<dbReference type="Proteomes" id="UP001274896">
    <property type="component" value="Unassembled WGS sequence"/>
</dbReference>
<sequence length="159" mass="18135">MTKNKKKRIFFTGFEMEKKEVYREVKHAIKTAKLKYKEKMEQSFAEGNLHSAWQGLKNMAAMNTAPSTSRTIQLLFQISSTCSTVTKLWKHSTVISIPKKSSTIKALNDLRPVALTSLVMKAMERVVKNYIINKTDSLMDLYNLHIAPAGELMMPKYSS</sequence>
<dbReference type="PANTHER" id="PTHR47510:SF3">
    <property type="entry name" value="ENDO_EXONUCLEASE_PHOSPHATASE DOMAIN-CONTAINING PROTEIN"/>
    <property type="match status" value="1"/>
</dbReference>
<protein>
    <submittedName>
        <fullName evidence="1">Uncharacterized protein</fullName>
    </submittedName>
</protein>
<evidence type="ECO:0000313" key="2">
    <source>
        <dbReference type="Proteomes" id="UP001274896"/>
    </source>
</evidence>